<feature type="region of interest" description="Disordered" evidence="1">
    <location>
        <begin position="60"/>
        <end position="90"/>
    </location>
</feature>
<gene>
    <name evidence="2" type="ORF">EGW08_004087</name>
</gene>
<proteinExistence type="predicted"/>
<feature type="non-terminal residue" evidence="2">
    <location>
        <position position="1"/>
    </location>
</feature>
<protein>
    <submittedName>
        <fullName evidence="2">Uncharacterized protein</fullName>
    </submittedName>
</protein>
<dbReference type="AlphaFoldDB" id="A0A3S1AC78"/>
<dbReference type="Proteomes" id="UP000271974">
    <property type="component" value="Unassembled WGS sequence"/>
</dbReference>
<feature type="non-terminal residue" evidence="2">
    <location>
        <position position="140"/>
    </location>
</feature>
<accession>A0A3S1AC78</accession>
<evidence type="ECO:0000256" key="1">
    <source>
        <dbReference type="SAM" id="MobiDB-lite"/>
    </source>
</evidence>
<name>A0A3S1AC78_ELYCH</name>
<keyword evidence="3" id="KW-1185">Reference proteome</keyword>
<reference evidence="2 3" key="1">
    <citation type="submission" date="2019-01" db="EMBL/GenBank/DDBJ databases">
        <title>A draft genome assembly of the solar-powered sea slug Elysia chlorotica.</title>
        <authorList>
            <person name="Cai H."/>
            <person name="Li Q."/>
            <person name="Fang X."/>
            <person name="Li J."/>
            <person name="Curtis N.E."/>
            <person name="Altenburger A."/>
            <person name="Shibata T."/>
            <person name="Feng M."/>
            <person name="Maeda T."/>
            <person name="Schwartz J.A."/>
            <person name="Shigenobu S."/>
            <person name="Lundholm N."/>
            <person name="Nishiyama T."/>
            <person name="Yang H."/>
            <person name="Hasebe M."/>
            <person name="Li S."/>
            <person name="Pierce S.K."/>
            <person name="Wang J."/>
        </authorList>
    </citation>
    <scope>NUCLEOTIDE SEQUENCE [LARGE SCALE GENOMIC DNA]</scope>
    <source>
        <strain evidence="2">EC2010</strain>
        <tissue evidence="2">Whole organism of an adult</tissue>
    </source>
</reference>
<sequence length="140" mass="15570">HIIKPLQQGCAPPVCHTVALHRVLVTLRRLHVDVDVAAGAVQHRHLVRLAVRELGAERRKNVRNKERRLQTHTPHGHLQERNPSTAGEGQLGARVLQQQTPVGPLVLGHAYPLLPVQQAVHFLFQFVLQVRAVVAAENLV</sequence>
<comment type="caution">
    <text evidence="2">The sequence shown here is derived from an EMBL/GenBank/DDBJ whole genome shotgun (WGS) entry which is preliminary data.</text>
</comment>
<evidence type="ECO:0000313" key="2">
    <source>
        <dbReference type="EMBL" id="RUS88125.1"/>
    </source>
</evidence>
<evidence type="ECO:0000313" key="3">
    <source>
        <dbReference type="Proteomes" id="UP000271974"/>
    </source>
</evidence>
<organism evidence="2 3">
    <name type="scientific">Elysia chlorotica</name>
    <name type="common">Eastern emerald elysia</name>
    <name type="synonym">Sea slug</name>
    <dbReference type="NCBI Taxonomy" id="188477"/>
    <lineage>
        <taxon>Eukaryota</taxon>
        <taxon>Metazoa</taxon>
        <taxon>Spiralia</taxon>
        <taxon>Lophotrochozoa</taxon>
        <taxon>Mollusca</taxon>
        <taxon>Gastropoda</taxon>
        <taxon>Heterobranchia</taxon>
        <taxon>Euthyneura</taxon>
        <taxon>Panpulmonata</taxon>
        <taxon>Sacoglossa</taxon>
        <taxon>Placobranchoidea</taxon>
        <taxon>Plakobranchidae</taxon>
        <taxon>Elysia</taxon>
    </lineage>
</organism>
<feature type="compositionally biased region" description="Basic and acidic residues" evidence="1">
    <location>
        <begin position="60"/>
        <end position="69"/>
    </location>
</feature>
<dbReference type="EMBL" id="RQTK01000092">
    <property type="protein sequence ID" value="RUS88125.1"/>
    <property type="molecule type" value="Genomic_DNA"/>
</dbReference>